<feature type="chain" id="PRO_5007870747" evidence="2">
    <location>
        <begin position="27"/>
        <end position="93"/>
    </location>
</feature>
<evidence type="ECO:0000313" key="3">
    <source>
        <dbReference type="EMBL" id="KZP11809.1"/>
    </source>
</evidence>
<keyword evidence="4" id="KW-1185">Reference proteome</keyword>
<dbReference type="EMBL" id="KV417657">
    <property type="protein sequence ID" value="KZP11809.1"/>
    <property type="molecule type" value="Genomic_DNA"/>
</dbReference>
<feature type="compositionally biased region" description="Basic and acidic residues" evidence="1">
    <location>
        <begin position="68"/>
        <end position="80"/>
    </location>
</feature>
<reference evidence="3 4" key="1">
    <citation type="journal article" date="2016" name="Mol. Biol. Evol.">
        <title>Comparative Genomics of Early-Diverging Mushroom-Forming Fungi Provides Insights into the Origins of Lignocellulose Decay Capabilities.</title>
        <authorList>
            <person name="Nagy L.G."/>
            <person name="Riley R."/>
            <person name="Tritt A."/>
            <person name="Adam C."/>
            <person name="Daum C."/>
            <person name="Floudas D."/>
            <person name="Sun H."/>
            <person name="Yadav J.S."/>
            <person name="Pangilinan J."/>
            <person name="Larsson K.H."/>
            <person name="Matsuura K."/>
            <person name="Barry K."/>
            <person name="Labutti K."/>
            <person name="Kuo R."/>
            <person name="Ohm R.A."/>
            <person name="Bhattacharya S.S."/>
            <person name="Shirouzu T."/>
            <person name="Yoshinaga Y."/>
            <person name="Martin F.M."/>
            <person name="Grigoriev I.V."/>
            <person name="Hibbett D.S."/>
        </authorList>
    </citation>
    <scope>NUCLEOTIDE SEQUENCE [LARGE SCALE GENOMIC DNA]</scope>
    <source>
        <strain evidence="3 4">CBS 109695</strain>
    </source>
</reference>
<protein>
    <submittedName>
        <fullName evidence="3">Uncharacterized protein</fullName>
    </submittedName>
</protein>
<dbReference type="Proteomes" id="UP000076532">
    <property type="component" value="Unassembled WGS sequence"/>
</dbReference>
<feature type="region of interest" description="Disordered" evidence="1">
    <location>
        <begin position="68"/>
        <end position="93"/>
    </location>
</feature>
<dbReference type="AlphaFoldDB" id="A0A166ANY9"/>
<sequence length="93" mass="10025">MARGEMAIALPTVAALLPLLLGPTPWSDVTWNLNSTPKYERGDPINIAAHMDPGRNLPHDVEIELEHRAHGDHQGERGYLGRDGGVGRSPSPG</sequence>
<evidence type="ECO:0000256" key="2">
    <source>
        <dbReference type="SAM" id="SignalP"/>
    </source>
</evidence>
<proteinExistence type="predicted"/>
<keyword evidence="2" id="KW-0732">Signal</keyword>
<feature type="signal peptide" evidence="2">
    <location>
        <begin position="1"/>
        <end position="26"/>
    </location>
</feature>
<name>A0A166ANY9_9AGAM</name>
<evidence type="ECO:0000313" key="4">
    <source>
        <dbReference type="Proteomes" id="UP000076532"/>
    </source>
</evidence>
<gene>
    <name evidence="3" type="ORF">FIBSPDRAFT_870945</name>
</gene>
<evidence type="ECO:0000256" key="1">
    <source>
        <dbReference type="SAM" id="MobiDB-lite"/>
    </source>
</evidence>
<organism evidence="3 4">
    <name type="scientific">Athelia psychrophila</name>
    <dbReference type="NCBI Taxonomy" id="1759441"/>
    <lineage>
        <taxon>Eukaryota</taxon>
        <taxon>Fungi</taxon>
        <taxon>Dikarya</taxon>
        <taxon>Basidiomycota</taxon>
        <taxon>Agaricomycotina</taxon>
        <taxon>Agaricomycetes</taxon>
        <taxon>Agaricomycetidae</taxon>
        <taxon>Atheliales</taxon>
        <taxon>Atheliaceae</taxon>
        <taxon>Athelia</taxon>
    </lineage>
</organism>
<accession>A0A166ANY9</accession>